<evidence type="ECO:0000313" key="2">
    <source>
        <dbReference type="EMBL" id="CAA9407158.1"/>
    </source>
</evidence>
<reference evidence="2" key="1">
    <citation type="submission" date="2020-02" db="EMBL/GenBank/DDBJ databases">
        <authorList>
            <person name="Meier V. D."/>
        </authorList>
    </citation>
    <scope>NUCLEOTIDE SEQUENCE</scope>
    <source>
        <strain evidence="2">AVDCRST_MAG60</strain>
    </source>
</reference>
<protein>
    <submittedName>
        <fullName evidence="2">Uncharacterized protein</fullName>
    </submittedName>
</protein>
<dbReference type="AlphaFoldDB" id="A0A6J4P5X8"/>
<proteinExistence type="predicted"/>
<name>A0A6J4P5X8_9ACTN</name>
<sequence>GHGPRVGPAHGRVRGVGHDGPSASRPGPRALAGPPCGSPRGARRRHARAARGGAAAGSSRRSGPPGSPVRRRCPGRDARRRRSAGCQRRPGPSPGQHVGGRDAAVGAV</sequence>
<feature type="non-terminal residue" evidence="2">
    <location>
        <position position="108"/>
    </location>
</feature>
<accession>A0A6J4P5X8</accession>
<feature type="region of interest" description="Disordered" evidence="1">
    <location>
        <begin position="1"/>
        <end position="108"/>
    </location>
</feature>
<feature type="compositionally biased region" description="Low complexity" evidence="1">
    <location>
        <begin position="50"/>
        <end position="64"/>
    </location>
</feature>
<gene>
    <name evidence="2" type="ORF">AVDCRST_MAG60-2432</name>
</gene>
<organism evidence="2">
    <name type="scientific">uncultured Nocardioides sp</name>
    <dbReference type="NCBI Taxonomy" id="198441"/>
    <lineage>
        <taxon>Bacteria</taxon>
        <taxon>Bacillati</taxon>
        <taxon>Actinomycetota</taxon>
        <taxon>Actinomycetes</taxon>
        <taxon>Propionibacteriales</taxon>
        <taxon>Nocardioidaceae</taxon>
        <taxon>Nocardioides</taxon>
        <taxon>environmental samples</taxon>
    </lineage>
</organism>
<feature type="non-terminal residue" evidence="2">
    <location>
        <position position="1"/>
    </location>
</feature>
<dbReference type="EMBL" id="CADCUN010000267">
    <property type="protein sequence ID" value="CAA9407158.1"/>
    <property type="molecule type" value="Genomic_DNA"/>
</dbReference>
<evidence type="ECO:0000256" key="1">
    <source>
        <dbReference type="SAM" id="MobiDB-lite"/>
    </source>
</evidence>
<feature type="compositionally biased region" description="Basic residues" evidence="1">
    <location>
        <begin position="69"/>
        <end position="83"/>
    </location>
</feature>